<keyword evidence="4" id="KW-0520">NAD</keyword>
<evidence type="ECO:0000256" key="3">
    <source>
        <dbReference type="ARBA" id="ARBA00023002"/>
    </source>
</evidence>
<dbReference type="Proteomes" id="UP000799444">
    <property type="component" value="Unassembled WGS sequence"/>
</dbReference>
<comment type="similarity">
    <text evidence="1">Belongs to the short-chain dehydrogenases/reductases (SDR) family.</text>
</comment>
<dbReference type="PANTHER" id="PTHR24321">
    <property type="entry name" value="DEHYDROGENASES, SHORT CHAIN"/>
    <property type="match status" value="1"/>
</dbReference>
<dbReference type="InterPro" id="IPR002347">
    <property type="entry name" value="SDR_fam"/>
</dbReference>
<evidence type="ECO:0000313" key="6">
    <source>
        <dbReference type="EMBL" id="KAF2734812.1"/>
    </source>
</evidence>
<dbReference type="EMBL" id="ML996143">
    <property type="protein sequence ID" value="KAF2734812.1"/>
    <property type="molecule type" value="Genomic_DNA"/>
</dbReference>
<dbReference type="OrthoDB" id="1669814at2759"/>
<dbReference type="SUPFAM" id="SSF51735">
    <property type="entry name" value="NAD(P)-binding Rossmann-fold domains"/>
    <property type="match status" value="1"/>
</dbReference>
<dbReference type="PROSITE" id="PS00061">
    <property type="entry name" value="ADH_SHORT"/>
    <property type="match status" value="1"/>
</dbReference>
<dbReference type="FunFam" id="3.40.50.720:FF:000084">
    <property type="entry name" value="Short-chain dehydrogenase reductase"/>
    <property type="match status" value="1"/>
</dbReference>
<dbReference type="Pfam" id="PF13561">
    <property type="entry name" value="adh_short_C2"/>
    <property type="match status" value="1"/>
</dbReference>
<dbReference type="GO" id="GO:0016491">
    <property type="term" value="F:oxidoreductase activity"/>
    <property type="evidence" value="ECO:0007669"/>
    <property type="project" value="UniProtKB-KW"/>
</dbReference>
<evidence type="ECO:0000256" key="2">
    <source>
        <dbReference type="ARBA" id="ARBA00022857"/>
    </source>
</evidence>
<dbReference type="InterPro" id="IPR036291">
    <property type="entry name" value="NAD(P)-bd_dom_sf"/>
</dbReference>
<dbReference type="PRINTS" id="PR00081">
    <property type="entry name" value="GDHRDH"/>
</dbReference>
<feature type="domain" description="Ketoreductase" evidence="5">
    <location>
        <begin position="10"/>
        <end position="198"/>
    </location>
</feature>
<name>A0A9P4R0Z5_9PLEO</name>
<accession>A0A9P4R0Z5</accession>
<dbReference type="InterPro" id="IPR020904">
    <property type="entry name" value="Sc_DH/Rdtase_CS"/>
</dbReference>
<reference evidence="6" key="1">
    <citation type="journal article" date="2020" name="Stud. Mycol.">
        <title>101 Dothideomycetes genomes: a test case for predicting lifestyles and emergence of pathogens.</title>
        <authorList>
            <person name="Haridas S."/>
            <person name="Albert R."/>
            <person name="Binder M."/>
            <person name="Bloem J."/>
            <person name="Labutti K."/>
            <person name="Salamov A."/>
            <person name="Andreopoulos B."/>
            <person name="Baker S."/>
            <person name="Barry K."/>
            <person name="Bills G."/>
            <person name="Bluhm B."/>
            <person name="Cannon C."/>
            <person name="Castanera R."/>
            <person name="Culley D."/>
            <person name="Daum C."/>
            <person name="Ezra D."/>
            <person name="Gonzalez J."/>
            <person name="Henrissat B."/>
            <person name="Kuo A."/>
            <person name="Liang C."/>
            <person name="Lipzen A."/>
            <person name="Lutzoni F."/>
            <person name="Magnuson J."/>
            <person name="Mondo S."/>
            <person name="Nolan M."/>
            <person name="Ohm R."/>
            <person name="Pangilinan J."/>
            <person name="Park H.-J."/>
            <person name="Ramirez L."/>
            <person name="Alfaro M."/>
            <person name="Sun H."/>
            <person name="Tritt A."/>
            <person name="Yoshinaga Y."/>
            <person name="Zwiers L.-H."/>
            <person name="Turgeon B."/>
            <person name="Goodwin S."/>
            <person name="Spatafora J."/>
            <person name="Crous P."/>
            <person name="Grigoriev I."/>
        </authorList>
    </citation>
    <scope>NUCLEOTIDE SEQUENCE</scope>
    <source>
        <strain evidence="6">CBS 125425</strain>
    </source>
</reference>
<dbReference type="CDD" id="cd05233">
    <property type="entry name" value="SDR_c"/>
    <property type="match status" value="1"/>
</dbReference>
<evidence type="ECO:0000313" key="7">
    <source>
        <dbReference type="Proteomes" id="UP000799444"/>
    </source>
</evidence>
<keyword evidence="3" id="KW-0560">Oxidoreductase</keyword>
<keyword evidence="7" id="KW-1185">Reference proteome</keyword>
<dbReference type="PANTHER" id="PTHR24321:SF8">
    <property type="entry name" value="ESTRADIOL 17-BETA-DEHYDROGENASE 8-RELATED"/>
    <property type="match status" value="1"/>
</dbReference>
<proteinExistence type="inferred from homology"/>
<gene>
    <name evidence="6" type="ORF">EJ04DRAFT_552432</name>
</gene>
<sequence>MASPTPFAGQVILVTGAASGIGLATARYLAARGATLALADIKDTELTDAATGIQNDFPDAKLSFNTLDIASTESVDKFVTDIIQRFGKLNGAVNNAGVMGPLGPITELKDDDAQRVIDVNVGGTLRCLRAELRVIEEGGSIVNIASVAGLIAYPGLAAYVASKHAVAGLTKCAAKESGARNIRVNAVCPGAIDTPMLNEQRSEKASLPPPPIARLGRPEEIAAMIGYLLGSESGYTSGACLPVDGAGWVC</sequence>
<dbReference type="PRINTS" id="PR00080">
    <property type="entry name" value="SDRFAMILY"/>
</dbReference>
<protein>
    <submittedName>
        <fullName evidence="6">NAD(P)-binding protein</fullName>
    </submittedName>
</protein>
<organism evidence="6 7">
    <name type="scientific">Polyplosphaeria fusca</name>
    <dbReference type="NCBI Taxonomy" id="682080"/>
    <lineage>
        <taxon>Eukaryota</taxon>
        <taxon>Fungi</taxon>
        <taxon>Dikarya</taxon>
        <taxon>Ascomycota</taxon>
        <taxon>Pezizomycotina</taxon>
        <taxon>Dothideomycetes</taxon>
        <taxon>Pleosporomycetidae</taxon>
        <taxon>Pleosporales</taxon>
        <taxon>Tetraplosphaeriaceae</taxon>
        <taxon>Polyplosphaeria</taxon>
    </lineage>
</organism>
<dbReference type="AlphaFoldDB" id="A0A9P4R0Z5"/>
<evidence type="ECO:0000259" key="5">
    <source>
        <dbReference type="SMART" id="SM00822"/>
    </source>
</evidence>
<keyword evidence="2" id="KW-0521">NADP</keyword>
<dbReference type="SMART" id="SM00822">
    <property type="entry name" value="PKS_KR"/>
    <property type="match status" value="1"/>
</dbReference>
<dbReference type="Gene3D" id="3.40.50.720">
    <property type="entry name" value="NAD(P)-binding Rossmann-like Domain"/>
    <property type="match status" value="1"/>
</dbReference>
<evidence type="ECO:0000256" key="1">
    <source>
        <dbReference type="ARBA" id="ARBA00006484"/>
    </source>
</evidence>
<comment type="caution">
    <text evidence="6">The sequence shown here is derived from an EMBL/GenBank/DDBJ whole genome shotgun (WGS) entry which is preliminary data.</text>
</comment>
<dbReference type="InterPro" id="IPR057326">
    <property type="entry name" value="KR_dom"/>
</dbReference>
<evidence type="ECO:0000256" key="4">
    <source>
        <dbReference type="ARBA" id="ARBA00023027"/>
    </source>
</evidence>